<organism evidence="2 3">
    <name type="scientific">Triparma retinervis</name>
    <dbReference type="NCBI Taxonomy" id="2557542"/>
    <lineage>
        <taxon>Eukaryota</taxon>
        <taxon>Sar</taxon>
        <taxon>Stramenopiles</taxon>
        <taxon>Ochrophyta</taxon>
        <taxon>Bolidophyceae</taxon>
        <taxon>Parmales</taxon>
        <taxon>Triparmaceae</taxon>
        <taxon>Triparma</taxon>
    </lineage>
</organism>
<evidence type="ECO:0000313" key="3">
    <source>
        <dbReference type="Proteomes" id="UP001165082"/>
    </source>
</evidence>
<dbReference type="AlphaFoldDB" id="A0A9W6Z3U2"/>
<name>A0A9W6Z3U2_9STRA</name>
<evidence type="ECO:0000313" key="2">
    <source>
        <dbReference type="EMBL" id="GMH47682.1"/>
    </source>
</evidence>
<feature type="compositionally biased region" description="Basic residues" evidence="1">
    <location>
        <begin position="149"/>
        <end position="160"/>
    </location>
</feature>
<dbReference type="Proteomes" id="UP001165082">
    <property type="component" value="Unassembled WGS sequence"/>
</dbReference>
<sequence length="331" mass="37195">LEQQVESLKAAAKEAAALHAITSREAETVPQLRRESSKLKQATLKGQEYLLELTISGDLSTHIIEVKSLKEKDLSKPAANELRNYLMLSEHTNAERAMVEGELRFADYDLGQTFLSFVGTLETKGTMDEDAFEEEGLTGSEKDEGDKKLHARNSSRKSTLKTRAMSMLKQRASSFRKQTDGEEGGSGNIKNIVTSVKALLVDVIEKQFHQPDVIDARRIIFFIEVTMRKSPPLTAEENGIIESVRKYEKALATMGKRVKGNIRERQGVDKFHWREGDQEWGGFEVKVDKAAEGVLAYIMELDTYEYAEKHKASNGTLTRVIRKQVNGTRSL</sequence>
<accession>A0A9W6Z3U2</accession>
<feature type="region of interest" description="Disordered" evidence="1">
    <location>
        <begin position="132"/>
        <end position="163"/>
    </location>
</feature>
<evidence type="ECO:0000256" key="1">
    <source>
        <dbReference type="SAM" id="MobiDB-lite"/>
    </source>
</evidence>
<proteinExistence type="predicted"/>
<protein>
    <submittedName>
        <fullName evidence="2">Uncharacterized protein</fullName>
    </submittedName>
</protein>
<keyword evidence="3" id="KW-1185">Reference proteome</keyword>
<dbReference type="EMBL" id="BRXZ01001846">
    <property type="protein sequence ID" value="GMH47682.1"/>
    <property type="molecule type" value="Genomic_DNA"/>
</dbReference>
<feature type="non-terminal residue" evidence="2">
    <location>
        <position position="1"/>
    </location>
</feature>
<comment type="caution">
    <text evidence="2">The sequence shown here is derived from an EMBL/GenBank/DDBJ whole genome shotgun (WGS) entry which is preliminary data.</text>
</comment>
<reference evidence="2" key="1">
    <citation type="submission" date="2022-07" db="EMBL/GenBank/DDBJ databases">
        <title>Genome analysis of Parmales, a sister group of diatoms, reveals the evolutionary specialization of diatoms from phago-mixotrophs to photoautotrophs.</title>
        <authorList>
            <person name="Ban H."/>
            <person name="Sato S."/>
            <person name="Yoshikawa S."/>
            <person name="Kazumasa Y."/>
            <person name="Nakamura Y."/>
            <person name="Ichinomiya M."/>
            <person name="Saitoh K."/>
            <person name="Sato N."/>
            <person name="Blanc-Mathieu R."/>
            <person name="Endo H."/>
            <person name="Kuwata A."/>
            <person name="Ogata H."/>
        </authorList>
    </citation>
    <scope>NUCLEOTIDE SEQUENCE</scope>
</reference>
<gene>
    <name evidence="2" type="ORF">TrRE_jg9974</name>
</gene>